<proteinExistence type="predicted"/>
<accession>A0ABW4HU68</accession>
<dbReference type="Proteomes" id="UP001597221">
    <property type="component" value="Unassembled WGS sequence"/>
</dbReference>
<sequence length="165" mass="18625">MSDYSSIVVHSAATILELCKDLDEKLKGYLVETDDRPDISYELLKILTISDDLVQLANPDKISGEFFALPKEVVGGSKEAAVFSNDHGWDFGPWFGEKSGSIKLGIKKVIKYWEMDPETVELHEEAQITSKEFVRVRIDSGIREVKAYAKVVFDQFFSDKVSVEK</sequence>
<comment type="caution">
    <text evidence="1">The sequence shown here is derived from an EMBL/GenBank/DDBJ whole genome shotgun (WGS) entry which is preliminary data.</text>
</comment>
<name>A0ABW4HU68_9BACI</name>
<dbReference type="EMBL" id="JBHUDE010000136">
    <property type="protein sequence ID" value="MFD1608860.1"/>
    <property type="molecule type" value="Genomic_DNA"/>
</dbReference>
<organism evidence="1 2">
    <name type="scientific">Oceanobacillus luteolus</name>
    <dbReference type="NCBI Taxonomy" id="1274358"/>
    <lineage>
        <taxon>Bacteria</taxon>
        <taxon>Bacillati</taxon>
        <taxon>Bacillota</taxon>
        <taxon>Bacilli</taxon>
        <taxon>Bacillales</taxon>
        <taxon>Bacillaceae</taxon>
        <taxon>Oceanobacillus</taxon>
    </lineage>
</organism>
<reference evidence="2" key="1">
    <citation type="journal article" date="2019" name="Int. J. Syst. Evol. Microbiol.">
        <title>The Global Catalogue of Microorganisms (GCM) 10K type strain sequencing project: providing services to taxonomists for standard genome sequencing and annotation.</title>
        <authorList>
            <consortium name="The Broad Institute Genomics Platform"/>
            <consortium name="The Broad Institute Genome Sequencing Center for Infectious Disease"/>
            <person name="Wu L."/>
            <person name="Ma J."/>
        </authorList>
    </citation>
    <scope>NUCLEOTIDE SEQUENCE [LARGE SCALE GENOMIC DNA]</scope>
    <source>
        <strain evidence="2">CGMCC 1.12376</strain>
    </source>
</reference>
<protein>
    <submittedName>
        <fullName evidence="1">Uncharacterized protein</fullName>
    </submittedName>
</protein>
<keyword evidence="2" id="KW-1185">Reference proteome</keyword>
<gene>
    <name evidence="1" type="ORF">ACFSBH_14640</name>
</gene>
<evidence type="ECO:0000313" key="2">
    <source>
        <dbReference type="Proteomes" id="UP001597221"/>
    </source>
</evidence>
<dbReference type="RefSeq" id="WP_379598308.1">
    <property type="nucleotide sequence ID" value="NZ_JBHUDE010000136.1"/>
</dbReference>
<evidence type="ECO:0000313" key="1">
    <source>
        <dbReference type="EMBL" id="MFD1608860.1"/>
    </source>
</evidence>